<feature type="transmembrane region" description="Helical" evidence="6">
    <location>
        <begin position="237"/>
        <end position="258"/>
    </location>
</feature>
<evidence type="ECO:0000256" key="2">
    <source>
        <dbReference type="ARBA" id="ARBA00022475"/>
    </source>
</evidence>
<dbReference type="OrthoDB" id="31170at2157"/>
<gene>
    <name evidence="7" type="ORF">C7391_1389</name>
</gene>
<dbReference type="GO" id="GO:0005886">
    <property type="term" value="C:plasma membrane"/>
    <property type="evidence" value="ECO:0007669"/>
    <property type="project" value="UniProtKB-ARBA"/>
</dbReference>
<dbReference type="EMBL" id="SNYS01000010">
    <property type="protein sequence ID" value="TDQ67836.1"/>
    <property type="molecule type" value="Genomic_DNA"/>
</dbReference>
<dbReference type="Pfam" id="PF02361">
    <property type="entry name" value="CbiQ"/>
    <property type="match status" value="1"/>
</dbReference>
<keyword evidence="8" id="KW-1185">Reference proteome</keyword>
<feature type="transmembrane region" description="Helical" evidence="6">
    <location>
        <begin position="65"/>
        <end position="84"/>
    </location>
</feature>
<protein>
    <submittedName>
        <fullName evidence="7">Energy-coupling factor transport system permease protein</fullName>
    </submittedName>
</protein>
<proteinExistence type="predicted"/>
<keyword evidence="5 6" id="KW-0472">Membrane</keyword>
<keyword evidence="4 6" id="KW-1133">Transmembrane helix</keyword>
<reference evidence="7 8" key="1">
    <citation type="submission" date="2019-03" db="EMBL/GenBank/DDBJ databases">
        <title>Genomic Encyclopedia of Type Strains, Phase IV (KMG-IV): sequencing the most valuable type-strain genomes for metagenomic binning, comparative biology and taxonomic classification.</title>
        <authorList>
            <person name="Goeker M."/>
        </authorList>
    </citation>
    <scope>NUCLEOTIDE SEQUENCE [LARGE SCALE GENOMIC DNA]</scope>
    <source>
        <strain evidence="7 8">DSM 13328</strain>
    </source>
</reference>
<accession>A0A484F467</accession>
<dbReference type="InterPro" id="IPR051611">
    <property type="entry name" value="ECF_transporter_component"/>
</dbReference>
<feature type="transmembrane region" description="Helical" evidence="6">
    <location>
        <begin position="41"/>
        <end position="59"/>
    </location>
</feature>
<evidence type="ECO:0000256" key="6">
    <source>
        <dbReference type="SAM" id="Phobius"/>
    </source>
</evidence>
<evidence type="ECO:0000256" key="3">
    <source>
        <dbReference type="ARBA" id="ARBA00022692"/>
    </source>
</evidence>
<dbReference type="RefSeq" id="WP_166627445.1">
    <property type="nucleotide sequence ID" value="NZ_JAHDUW010000001.1"/>
</dbReference>
<dbReference type="InterPro" id="IPR003339">
    <property type="entry name" value="ABC/ECF_trnsptr_transmembrane"/>
</dbReference>
<keyword evidence="2" id="KW-1003">Cell membrane</keyword>
<evidence type="ECO:0000256" key="1">
    <source>
        <dbReference type="ARBA" id="ARBA00004141"/>
    </source>
</evidence>
<dbReference type="AlphaFoldDB" id="A0A484F467"/>
<keyword evidence="3 6" id="KW-0812">Transmembrane</keyword>
<evidence type="ECO:0000256" key="4">
    <source>
        <dbReference type="ARBA" id="ARBA00022989"/>
    </source>
</evidence>
<dbReference type="Proteomes" id="UP000294855">
    <property type="component" value="Unassembled WGS sequence"/>
</dbReference>
<name>A0A484F467_9EURY</name>
<dbReference type="CDD" id="cd16914">
    <property type="entry name" value="EcfT"/>
    <property type="match status" value="1"/>
</dbReference>
<evidence type="ECO:0000256" key="5">
    <source>
        <dbReference type="ARBA" id="ARBA00023136"/>
    </source>
</evidence>
<sequence length="277" mass="29902">MDDIMQYTPGNGLFHKLNAMTKIVFAVGMLIAAVMTENQSILAGMIVFIAILAIVSGLGKALLKQLPILIILGILLVLLTILTMKSGDVLFNLIPIGAGYIPVTMGAITFAVTMILRFTVLISSFQLLVISTKPSELVNALYVLHVPSDYALMFLIAIRFIPTLQREGVRINEAQLSRGYNPGGGFIGKLKQTGPVMLPLMLNSLAKADTLGLTIDMRGYRKAAENKRKIKYKALDLMMIAIVSAILILTIAIGFGLIDFNSIGFGLIDFGSIGLSI</sequence>
<feature type="transmembrane region" description="Helical" evidence="6">
    <location>
        <begin position="12"/>
        <end position="34"/>
    </location>
</feature>
<evidence type="ECO:0000313" key="8">
    <source>
        <dbReference type="Proteomes" id="UP000294855"/>
    </source>
</evidence>
<comment type="caution">
    <text evidence="7">The sequence shown here is derived from an EMBL/GenBank/DDBJ whole genome shotgun (WGS) entry which is preliminary data.</text>
</comment>
<evidence type="ECO:0000313" key="7">
    <source>
        <dbReference type="EMBL" id="TDQ67836.1"/>
    </source>
</evidence>
<organism evidence="7 8">
    <name type="scientific">Methanimicrococcus blatticola</name>
    <dbReference type="NCBI Taxonomy" id="91560"/>
    <lineage>
        <taxon>Archaea</taxon>
        <taxon>Methanobacteriati</taxon>
        <taxon>Methanobacteriota</taxon>
        <taxon>Stenosarchaea group</taxon>
        <taxon>Methanomicrobia</taxon>
        <taxon>Methanosarcinales</taxon>
        <taxon>Methanosarcinaceae</taxon>
        <taxon>Methanimicrococcus</taxon>
    </lineage>
</organism>
<dbReference type="PANTHER" id="PTHR34857">
    <property type="entry name" value="SLL0384 PROTEIN"/>
    <property type="match status" value="1"/>
</dbReference>
<comment type="subcellular location">
    <subcellularLocation>
        <location evidence="1">Membrane</location>
        <topology evidence="1">Multi-pass membrane protein</topology>
    </subcellularLocation>
</comment>
<dbReference type="PANTHER" id="PTHR34857:SF2">
    <property type="entry name" value="SLL0384 PROTEIN"/>
    <property type="match status" value="1"/>
</dbReference>
<feature type="transmembrane region" description="Helical" evidence="6">
    <location>
        <begin position="96"/>
        <end position="120"/>
    </location>
</feature>